<dbReference type="Gene3D" id="3.40.190.10">
    <property type="entry name" value="Periplasmic binding protein-like II"/>
    <property type="match status" value="1"/>
</dbReference>
<evidence type="ECO:0000256" key="3">
    <source>
        <dbReference type="ARBA" id="ARBA00022448"/>
    </source>
</evidence>
<reference evidence="7 8" key="1">
    <citation type="submission" date="2019-12" db="EMBL/GenBank/DDBJ databases">
        <title>Genome sequenceing of Clostridium bovifaecis.</title>
        <authorList>
            <person name="Yao Y."/>
        </authorList>
    </citation>
    <scope>NUCLEOTIDE SEQUENCE [LARGE SCALE GENOMIC DNA]</scope>
    <source>
        <strain evidence="7 8">BXX</strain>
    </source>
</reference>
<dbReference type="Pfam" id="PF00496">
    <property type="entry name" value="SBP_bac_5"/>
    <property type="match status" value="1"/>
</dbReference>
<feature type="domain" description="Methyl-accepting transducer" evidence="6">
    <location>
        <begin position="44"/>
        <end position="280"/>
    </location>
</feature>
<dbReference type="Gene3D" id="3.90.76.10">
    <property type="entry name" value="Dipeptide-binding Protein, Domain 1"/>
    <property type="match status" value="1"/>
</dbReference>
<dbReference type="GO" id="GO:0007165">
    <property type="term" value="P:signal transduction"/>
    <property type="evidence" value="ECO:0007669"/>
    <property type="project" value="UniProtKB-KW"/>
</dbReference>
<dbReference type="GO" id="GO:1904680">
    <property type="term" value="F:peptide transmembrane transporter activity"/>
    <property type="evidence" value="ECO:0007669"/>
    <property type="project" value="TreeGrafter"/>
</dbReference>
<dbReference type="Proteomes" id="UP000422764">
    <property type="component" value="Chromosome"/>
</dbReference>
<dbReference type="CDD" id="cd11386">
    <property type="entry name" value="MCP_signal"/>
    <property type="match status" value="1"/>
</dbReference>
<keyword evidence="8" id="KW-1185">Reference proteome</keyword>
<evidence type="ECO:0000256" key="1">
    <source>
        <dbReference type="ARBA" id="ARBA00004193"/>
    </source>
</evidence>
<dbReference type="GO" id="GO:0006935">
    <property type="term" value="P:chemotaxis"/>
    <property type="evidence" value="ECO:0007669"/>
    <property type="project" value="InterPro"/>
</dbReference>
<evidence type="ECO:0000256" key="2">
    <source>
        <dbReference type="ARBA" id="ARBA00005695"/>
    </source>
</evidence>
<dbReference type="SUPFAM" id="SSF58104">
    <property type="entry name" value="Methyl-accepting chemotaxis protein (MCP) signaling domain"/>
    <property type="match status" value="1"/>
</dbReference>
<dbReference type="PANTHER" id="PTHR30290:SF9">
    <property type="entry name" value="OLIGOPEPTIDE-BINDING PROTEIN APPA"/>
    <property type="match status" value="1"/>
</dbReference>
<evidence type="ECO:0000259" key="6">
    <source>
        <dbReference type="PROSITE" id="PS50111"/>
    </source>
</evidence>
<dbReference type="PANTHER" id="PTHR30290">
    <property type="entry name" value="PERIPLASMIC BINDING COMPONENT OF ABC TRANSPORTER"/>
    <property type="match status" value="1"/>
</dbReference>
<dbReference type="EMBL" id="CP046522">
    <property type="protein sequence ID" value="QGU95621.1"/>
    <property type="molecule type" value="Genomic_DNA"/>
</dbReference>
<dbReference type="InterPro" id="IPR039424">
    <property type="entry name" value="SBP_5"/>
</dbReference>
<keyword evidence="5" id="KW-0807">Transducer</keyword>
<dbReference type="PRINTS" id="PR00260">
    <property type="entry name" value="CHEMTRNSDUCR"/>
</dbReference>
<dbReference type="SUPFAM" id="SSF53850">
    <property type="entry name" value="Periplasmic binding protein-like II"/>
    <property type="match status" value="1"/>
</dbReference>
<keyword evidence="3" id="KW-0813">Transport</keyword>
<dbReference type="Gene3D" id="3.10.105.10">
    <property type="entry name" value="Dipeptide-binding Protein, Domain 3"/>
    <property type="match status" value="1"/>
</dbReference>
<dbReference type="InterPro" id="IPR004090">
    <property type="entry name" value="Chemotax_Me-accpt_rcpt"/>
</dbReference>
<keyword evidence="4" id="KW-0732">Signal</keyword>
<dbReference type="GO" id="GO:0004888">
    <property type="term" value="F:transmembrane signaling receptor activity"/>
    <property type="evidence" value="ECO:0007669"/>
    <property type="project" value="InterPro"/>
</dbReference>
<dbReference type="PROSITE" id="PS50111">
    <property type="entry name" value="CHEMOTAXIS_TRANSDUC_2"/>
    <property type="match status" value="1"/>
</dbReference>
<dbReference type="CDD" id="cd00995">
    <property type="entry name" value="PBP2_NikA_DppA_OppA_like"/>
    <property type="match status" value="1"/>
</dbReference>
<dbReference type="SMART" id="SM00283">
    <property type="entry name" value="MA"/>
    <property type="match status" value="1"/>
</dbReference>
<dbReference type="InterPro" id="IPR004089">
    <property type="entry name" value="MCPsignal_dom"/>
</dbReference>
<dbReference type="AlphaFoldDB" id="A0A6I6EZ97"/>
<dbReference type="GO" id="GO:0005886">
    <property type="term" value="C:plasma membrane"/>
    <property type="evidence" value="ECO:0007669"/>
    <property type="project" value="UniProtKB-SubCell"/>
</dbReference>
<gene>
    <name evidence="7" type="ORF">GOM49_11440</name>
</gene>
<sequence>MGFIRRKKLETIEDMQNEVQASKPSNVINKGKYQSIMANKIAREAEEAIDVTAHLLENVKNINIEIEKHNEYLEKTVQVATDIGVFSEEVNSGVDETILVIEDTLKKAVVSQESVQQMINSIDDVQSTVESMEDVIKALSDRAKEIKGIVDTIKGIAKTTHLLSLNANIEAARAGEAGRGFSIVAGEVKNLAENSSSSAGEIDNIINEITAVIQNTLEVIVKGVEKVGASNKVAKEAEASIDNMMKSVEKTKEISNEINNFVKEQSEKNQYMISVIDEMVQASEKVEAFNENISVNADRQKASLISLKDTIVNLNQLACIDKTLKEMAKSKFTMSSPFSNVLDPANATDISTSNIVFPINLGLVQFGTGTEVISGIAKNWHLESDNLTWNFNIRKGMKFHNGRNIIAEDIKFSFERLLSRELDSPNRWFLEMIQGADEFYEGNARGVSGIRVINDYNLKIILKYPYSSFINNLAHCSCSILPKECIHSVNESPVGAGPYKFVSKDDKKIIFEKMEGYPLGEALIDTIEIFIDMEDDTEKFINGELDYIAVNGSNIDKIKDMGYDIHKTECIGMRFISFNFRSRNDIISNRYCRQALNLCVDKERIIKEAFGGLETEAKGAIPSSLLENRRDSDCKRNISKAKEIMYKSGVKGSSLTMNIIKKSPFQGKIAQIVKENFKEIGVNLNIVEIESKSYYEEANLKECDLFIYGWLGDSGTADNFIEPLIDINNASNRGKYNKSSLMKYLNECKKTKNPYKYRDLINNLEKEIIDDSPWILISNICVSYAFQKNVKGLKVHALNQIKLWDIWKE</sequence>
<comment type="similarity">
    <text evidence="2">Belongs to the bacterial solute-binding protein 5 family.</text>
</comment>
<dbReference type="GO" id="GO:0015833">
    <property type="term" value="P:peptide transport"/>
    <property type="evidence" value="ECO:0007669"/>
    <property type="project" value="TreeGrafter"/>
</dbReference>
<dbReference type="Pfam" id="PF00015">
    <property type="entry name" value="MCPsignal"/>
    <property type="match status" value="1"/>
</dbReference>
<evidence type="ECO:0000313" key="8">
    <source>
        <dbReference type="Proteomes" id="UP000422764"/>
    </source>
</evidence>
<organism evidence="7 8">
    <name type="scientific">Clostridium bovifaecis</name>
    <dbReference type="NCBI Taxonomy" id="2184719"/>
    <lineage>
        <taxon>Bacteria</taxon>
        <taxon>Bacillati</taxon>
        <taxon>Bacillota</taxon>
        <taxon>Clostridia</taxon>
        <taxon>Eubacteriales</taxon>
        <taxon>Clostridiaceae</taxon>
        <taxon>Clostridium</taxon>
    </lineage>
</organism>
<comment type="subcellular location">
    <subcellularLocation>
        <location evidence="1">Cell membrane</location>
        <topology evidence="1">Lipid-anchor</topology>
    </subcellularLocation>
</comment>
<proteinExistence type="inferred from homology"/>
<protein>
    <recommendedName>
        <fullName evidence="6">Methyl-accepting transducer domain-containing protein</fullName>
    </recommendedName>
</protein>
<accession>A0A6I6EZ97</accession>
<evidence type="ECO:0000256" key="4">
    <source>
        <dbReference type="ARBA" id="ARBA00022729"/>
    </source>
</evidence>
<dbReference type="PROSITE" id="PS01040">
    <property type="entry name" value="SBP_BACTERIAL_5"/>
    <property type="match status" value="1"/>
</dbReference>
<dbReference type="Gene3D" id="1.10.287.950">
    <property type="entry name" value="Methyl-accepting chemotaxis protein"/>
    <property type="match status" value="1"/>
</dbReference>
<name>A0A6I6EZ97_9CLOT</name>
<evidence type="ECO:0000313" key="7">
    <source>
        <dbReference type="EMBL" id="QGU95621.1"/>
    </source>
</evidence>
<dbReference type="InterPro" id="IPR023765">
    <property type="entry name" value="SBP_5_CS"/>
</dbReference>
<evidence type="ECO:0000256" key="5">
    <source>
        <dbReference type="PROSITE-ProRule" id="PRU00284"/>
    </source>
</evidence>
<dbReference type="InterPro" id="IPR000914">
    <property type="entry name" value="SBP_5_dom"/>
</dbReference>